<dbReference type="Proteomes" id="UP000177029">
    <property type="component" value="Unassembled WGS sequence"/>
</dbReference>
<dbReference type="InterPro" id="IPR036416">
    <property type="entry name" value="Pept_tRNA_hydro_sf"/>
</dbReference>
<accession>A0A1F8DU13</accession>
<evidence type="ECO:0000256" key="1">
    <source>
        <dbReference type="ARBA" id="ARBA00022555"/>
    </source>
</evidence>
<dbReference type="AlphaFoldDB" id="A0A1F8DU13"/>
<dbReference type="STRING" id="1802555.A2755_00840"/>
<evidence type="ECO:0000313" key="4">
    <source>
        <dbReference type="EMBL" id="OGM91896.1"/>
    </source>
</evidence>
<reference evidence="4 5" key="1">
    <citation type="journal article" date="2016" name="Nat. Commun.">
        <title>Thousands of microbial genomes shed light on interconnected biogeochemical processes in an aquifer system.</title>
        <authorList>
            <person name="Anantharaman K."/>
            <person name="Brown C.T."/>
            <person name="Hug L.A."/>
            <person name="Sharon I."/>
            <person name="Castelle C.J."/>
            <person name="Probst A.J."/>
            <person name="Thomas B.C."/>
            <person name="Singh A."/>
            <person name="Wilkins M.J."/>
            <person name="Karaoz U."/>
            <person name="Brodie E.L."/>
            <person name="Williams K.H."/>
            <person name="Hubbard S.S."/>
            <person name="Banfield J.F."/>
        </authorList>
    </citation>
    <scope>NUCLEOTIDE SEQUENCE [LARGE SCALE GENOMIC DNA]</scope>
</reference>
<proteinExistence type="predicted"/>
<gene>
    <name evidence="4" type="ORF">A2755_00840</name>
</gene>
<dbReference type="SUPFAM" id="SSF53178">
    <property type="entry name" value="Peptidyl-tRNA hydrolase-like"/>
    <property type="match status" value="1"/>
</dbReference>
<name>A0A1F8DU13_9BACT</name>
<dbReference type="GO" id="GO:0000049">
    <property type="term" value="F:tRNA binding"/>
    <property type="evidence" value="ECO:0007669"/>
    <property type="project" value="UniProtKB-KW"/>
</dbReference>
<dbReference type="GO" id="GO:0004045">
    <property type="term" value="F:peptidyl-tRNA hydrolase activity"/>
    <property type="evidence" value="ECO:0007669"/>
    <property type="project" value="InterPro"/>
</dbReference>
<dbReference type="InterPro" id="IPR001328">
    <property type="entry name" value="Pept_tRNA_hydro"/>
</dbReference>
<dbReference type="Pfam" id="PF01195">
    <property type="entry name" value="Pept_tRNA_hydro"/>
    <property type="match status" value="1"/>
</dbReference>
<keyword evidence="3" id="KW-0694">RNA-binding</keyword>
<evidence type="ECO:0000256" key="3">
    <source>
        <dbReference type="ARBA" id="ARBA00022884"/>
    </source>
</evidence>
<dbReference type="PANTHER" id="PTHR17224:SF1">
    <property type="entry name" value="PEPTIDYL-TRNA HYDROLASE"/>
    <property type="match status" value="1"/>
</dbReference>
<keyword evidence="1" id="KW-0820">tRNA-binding</keyword>
<protein>
    <recommendedName>
        <fullName evidence="6">Peptidyl-tRNA hydrolase</fullName>
    </recommendedName>
</protein>
<sequence>MKHLSSAFDPAGKLFLGLGNPTEAYEHTYHNIGAMALLFLSGTTPKGFMRPSRKHFLFVEPGAGQRFGLGLGRPNLGPVFALSETFMNESGIAAREALAYFKKDAQQLVVVHDDSDMAVGTYKLTYNQRSAGHHGIDSIITHLSTAEFFRLKIGVRPQKERVRKKADEFVLKSITPTHKRLFDETFERIRQSVFPE</sequence>
<evidence type="ECO:0000313" key="5">
    <source>
        <dbReference type="Proteomes" id="UP000177029"/>
    </source>
</evidence>
<dbReference type="NCBIfam" id="TIGR00447">
    <property type="entry name" value="pth"/>
    <property type="match status" value="1"/>
</dbReference>
<comment type="caution">
    <text evidence="4">The sequence shown here is derived from an EMBL/GenBank/DDBJ whole genome shotgun (WGS) entry which is preliminary data.</text>
</comment>
<keyword evidence="2" id="KW-0378">Hydrolase</keyword>
<evidence type="ECO:0000256" key="2">
    <source>
        <dbReference type="ARBA" id="ARBA00022801"/>
    </source>
</evidence>
<evidence type="ECO:0008006" key="6">
    <source>
        <dbReference type="Google" id="ProtNLM"/>
    </source>
</evidence>
<dbReference type="Gene3D" id="3.40.50.1470">
    <property type="entry name" value="Peptidyl-tRNA hydrolase"/>
    <property type="match status" value="1"/>
</dbReference>
<dbReference type="PANTHER" id="PTHR17224">
    <property type="entry name" value="PEPTIDYL-TRNA HYDROLASE"/>
    <property type="match status" value="1"/>
</dbReference>
<organism evidence="4 5">
    <name type="scientific">Candidatus Wolfebacteria bacterium RIFCSPHIGHO2_01_FULL_48_22</name>
    <dbReference type="NCBI Taxonomy" id="1802555"/>
    <lineage>
        <taxon>Bacteria</taxon>
        <taxon>Candidatus Wolfeibacteriota</taxon>
    </lineage>
</organism>
<dbReference type="EMBL" id="MGIP01000005">
    <property type="protein sequence ID" value="OGM91896.1"/>
    <property type="molecule type" value="Genomic_DNA"/>
</dbReference>